<reference evidence="2 3" key="1">
    <citation type="journal article" date="2015" name="Genome Announc.">
        <title>Genome Assemblies of Three Soil-Associated Devosia species: D. insulae, D. limi, and D. soli.</title>
        <authorList>
            <person name="Hassan Y.I."/>
            <person name="Lepp D."/>
            <person name="Zhou T."/>
        </authorList>
    </citation>
    <scope>NUCLEOTIDE SEQUENCE [LARGE SCALE GENOMIC DNA]</scope>
    <source>
        <strain evidence="2 3">DS-56</strain>
    </source>
</reference>
<name>A0A1E5XUJ9_9HYPH</name>
<dbReference type="AlphaFoldDB" id="A0A1E5XUJ9"/>
<accession>A0A1E5XUJ9</accession>
<protein>
    <submittedName>
        <fullName evidence="2">Uncharacterized protein</fullName>
    </submittedName>
</protein>
<evidence type="ECO:0000256" key="1">
    <source>
        <dbReference type="SAM" id="Phobius"/>
    </source>
</evidence>
<evidence type="ECO:0000313" key="2">
    <source>
        <dbReference type="EMBL" id="OEO32246.1"/>
    </source>
</evidence>
<feature type="transmembrane region" description="Helical" evidence="1">
    <location>
        <begin position="12"/>
        <end position="33"/>
    </location>
</feature>
<comment type="caution">
    <text evidence="2">The sequence shown here is derived from an EMBL/GenBank/DDBJ whole genome shotgun (WGS) entry which is preliminary data.</text>
</comment>
<dbReference type="RefSeq" id="WP_069908583.1">
    <property type="nucleotide sequence ID" value="NZ_LAJE02000080.1"/>
</dbReference>
<sequence length="115" mass="11672">MQIPTWLKPGLMGAGAGAIALAIVGFSWGGWVTGGTAQDMAKKASTAAVASALMPYCVDRAGAVDAAVTMTELKGATTYARKGIVEKAGWATPLGADKPNTDLAQACQLKLAEAF</sequence>
<organism evidence="2 3">
    <name type="scientific">Devosia insulae DS-56</name>
    <dbReference type="NCBI Taxonomy" id="1116389"/>
    <lineage>
        <taxon>Bacteria</taxon>
        <taxon>Pseudomonadati</taxon>
        <taxon>Pseudomonadota</taxon>
        <taxon>Alphaproteobacteria</taxon>
        <taxon>Hyphomicrobiales</taxon>
        <taxon>Devosiaceae</taxon>
        <taxon>Devosia</taxon>
    </lineage>
</organism>
<keyword evidence="1" id="KW-1133">Transmembrane helix</keyword>
<evidence type="ECO:0000313" key="3">
    <source>
        <dbReference type="Proteomes" id="UP000095463"/>
    </source>
</evidence>
<gene>
    <name evidence="2" type="ORF">VW23_012445</name>
</gene>
<dbReference type="Proteomes" id="UP000095463">
    <property type="component" value="Unassembled WGS sequence"/>
</dbReference>
<proteinExistence type="predicted"/>
<keyword evidence="1" id="KW-0472">Membrane</keyword>
<keyword evidence="3" id="KW-1185">Reference proteome</keyword>
<dbReference type="EMBL" id="LAJE02000080">
    <property type="protein sequence ID" value="OEO32246.1"/>
    <property type="molecule type" value="Genomic_DNA"/>
</dbReference>
<keyword evidence="1" id="KW-0812">Transmembrane</keyword>
<dbReference type="OrthoDB" id="5514977at2"/>